<reference evidence="2" key="1">
    <citation type="submission" date="2011-08" db="EMBL/GenBank/DDBJ databases">
        <authorList>
            <person name="Rombauts S."/>
        </authorList>
    </citation>
    <scope>NUCLEOTIDE SEQUENCE</scope>
    <source>
        <strain evidence="2">London</strain>
    </source>
</reference>
<reference evidence="1" key="2">
    <citation type="submission" date="2015-06" db="UniProtKB">
        <authorList>
            <consortium name="EnsemblMetazoa"/>
        </authorList>
    </citation>
    <scope>IDENTIFICATION</scope>
</reference>
<evidence type="ECO:0000313" key="1">
    <source>
        <dbReference type="EnsemblMetazoa" id="tetur11g02940.1"/>
    </source>
</evidence>
<sequence>MTEYDLAVENDTLSELAEIGARREHRCLRWWWDKDGASPPTSSSHYLIAALTSLLHLYPSFNRLHLIHKDITKRANSGDLGATEAVDGRYLWTKLLYQIHNKYHKVSVKGRLRLENVNSRAERLAQAPWIFTPYTSNQDDLVLHDLLIANLCVKMRDFCDSDYGNPGGLVDKAYLCDSFNKKVESASYRNPVLALPIYVSYQEALHNLQATIKAQQLHCRAVVHSIQCNGYVRDAINTTLNHVSEVLAFNVDHRQRDRFDIPDVINLRHHGYPIYYTRFVDTNSITCYKSEKGIDYGDQYHNNEEGDIVTGYYTFLTFRTSTGLYDVNNCQIYKPHEDLQDKVTEDSLHVYRRLKYNALKSSIPPTTSVIYPIRKNQRFLKKNNDKSLKKHSATNKSS</sequence>
<dbReference type="EMBL" id="CAEY01000073">
    <property type="status" value="NOT_ANNOTATED_CDS"/>
    <property type="molecule type" value="Genomic_DNA"/>
</dbReference>
<dbReference type="AlphaFoldDB" id="T1KH33"/>
<proteinExistence type="predicted"/>
<name>T1KH33_TETUR</name>
<protein>
    <submittedName>
        <fullName evidence="1">Uncharacterized protein</fullName>
    </submittedName>
</protein>
<accession>T1KH33</accession>
<keyword evidence="2" id="KW-1185">Reference proteome</keyword>
<organism evidence="1 2">
    <name type="scientific">Tetranychus urticae</name>
    <name type="common">Two-spotted spider mite</name>
    <dbReference type="NCBI Taxonomy" id="32264"/>
    <lineage>
        <taxon>Eukaryota</taxon>
        <taxon>Metazoa</taxon>
        <taxon>Ecdysozoa</taxon>
        <taxon>Arthropoda</taxon>
        <taxon>Chelicerata</taxon>
        <taxon>Arachnida</taxon>
        <taxon>Acari</taxon>
        <taxon>Acariformes</taxon>
        <taxon>Trombidiformes</taxon>
        <taxon>Prostigmata</taxon>
        <taxon>Eleutherengona</taxon>
        <taxon>Raphignathae</taxon>
        <taxon>Tetranychoidea</taxon>
        <taxon>Tetranychidae</taxon>
        <taxon>Tetranychus</taxon>
    </lineage>
</organism>
<dbReference type="HOGENOM" id="CLU_776908_0_0_1"/>
<evidence type="ECO:0000313" key="2">
    <source>
        <dbReference type="Proteomes" id="UP000015104"/>
    </source>
</evidence>
<dbReference type="Proteomes" id="UP000015104">
    <property type="component" value="Unassembled WGS sequence"/>
</dbReference>
<dbReference type="EnsemblMetazoa" id="tetur11g02940.1">
    <property type="protein sequence ID" value="tetur11g02940.1"/>
    <property type="gene ID" value="tetur11g02940"/>
</dbReference>